<dbReference type="InterPro" id="IPR054828">
    <property type="entry name" value="Vit_B12_bind_prot"/>
</dbReference>
<dbReference type="Pfam" id="PF01497">
    <property type="entry name" value="Peripla_BP_2"/>
    <property type="match status" value="1"/>
</dbReference>
<dbReference type="AlphaFoldDB" id="A0A7U3YPT4"/>
<dbReference type="PANTHER" id="PTHR30535:SF34">
    <property type="entry name" value="MOLYBDATE-BINDING PROTEIN MOLA"/>
    <property type="match status" value="1"/>
</dbReference>
<proteinExistence type="predicted"/>
<evidence type="ECO:0000259" key="3">
    <source>
        <dbReference type="PROSITE" id="PS50983"/>
    </source>
</evidence>
<dbReference type="SUPFAM" id="SSF53807">
    <property type="entry name" value="Helical backbone' metal receptor"/>
    <property type="match status" value="1"/>
</dbReference>
<evidence type="ECO:0000313" key="5">
    <source>
        <dbReference type="Proteomes" id="UP000006365"/>
    </source>
</evidence>
<feature type="domain" description="Fe/B12 periplasmic-binding" evidence="3">
    <location>
        <begin position="48"/>
        <end position="299"/>
    </location>
</feature>
<dbReference type="InterPro" id="IPR050902">
    <property type="entry name" value="ABC_Transporter_SBP"/>
</dbReference>
<dbReference type="KEGG" id="dpr:Despr_3181"/>
<gene>
    <name evidence="4" type="ordered locus">Despr_3181</name>
</gene>
<dbReference type="EMBL" id="CP002364">
    <property type="protein sequence ID" value="ADW19309.1"/>
    <property type="molecule type" value="Genomic_DNA"/>
</dbReference>
<dbReference type="Proteomes" id="UP000006365">
    <property type="component" value="Chromosome"/>
</dbReference>
<dbReference type="NCBIfam" id="NF038402">
    <property type="entry name" value="TroA_like"/>
    <property type="match status" value="1"/>
</dbReference>
<dbReference type="RefSeq" id="WP_015725833.1">
    <property type="nucleotide sequence ID" value="NC_014972.1"/>
</dbReference>
<organism evidence="4 5">
    <name type="scientific">Desulfobulbus propionicus (strain ATCC 33891 / DSM 2032 / VKM B-1956 / 1pr3)</name>
    <dbReference type="NCBI Taxonomy" id="577650"/>
    <lineage>
        <taxon>Bacteria</taxon>
        <taxon>Pseudomonadati</taxon>
        <taxon>Thermodesulfobacteriota</taxon>
        <taxon>Desulfobulbia</taxon>
        <taxon>Desulfobulbales</taxon>
        <taxon>Desulfobulbaceae</taxon>
        <taxon>Desulfobulbus</taxon>
    </lineage>
</organism>
<keyword evidence="1" id="KW-0732">Signal</keyword>
<keyword evidence="5" id="KW-1185">Reference proteome</keyword>
<dbReference type="Gene3D" id="3.40.50.1980">
    <property type="entry name" value="Nitrogenase molybdenum iron protein domain"/>
    <property type="match status" value="2"/>
</dbReference>
<protein>
    <submittedName>
        <fullName evidence="4">Periplasmic binding protein</fullName>
    </submittedName>
</protein>
<sequence>MRAQQHSDQGNTTRLVVSLVFFSLLLVCGPIAVLPATADSKAHPIYERVVSLSPLITENIFLLGAGNSLVGNTIYCQRPEAAQHIEKVGSVQELSLEKIVSLNPQLILASNLTPPQTVEQLRSLALRVETFGQPASFEDICNHFLRLGAILNRNEYAVALVDQARRKVDAVRRAVSSLPRRKVFLQVGAHPLFSSVQSSFTHDFIELGGGINIAGEQKTGAMKTEQVLALNPDLIIIAVMGSENGIGAEEKARWMRFSTLEAVRANQVHVMDPNLVCSPSPTTFADTLVTIARLIHPQAAIAAPDAAGGPHTSSNHLPVAEVGGRQQ</sequence>
<dbReference type="InterPro" id="IPR002491">
    <property type="entry name" value="ABC_transptr_periplasmic_BD"/>
</dbReference>
<evidence type="ECO:0000313" key="4">
    <source>
        <dbReference type="EMBL" id="ADW19309.1"/>
    </source>
</evidence>
<feature type="region of interest" description="Disordered" evidence="2">
    <location>
        <begin position="304"/>
        <end position="327"/>
    </location>
</feature>
<evidence type="ECO:0000256" key="2">
    <source>
        <dbReference type="SAM" id="MobiDB-lite"/>
    </source>
</evidence>
<accession>A0A7U3YPT4</accession>
<dbReference type="PROSITE" id="PS50983">
    <property type="entry name" value="FE_B12_PBP"/>
    <property type="match status" value="1"/>
</dbReference>
<name>A0A7U3YPT4_DESPD</name>
<evidence type="ECO:0000256" key="1">
    <source>
        <dbReference type="ARBA" id="ARBA00022729"/>
    </source>
</evidence>
<dbReference type="PANTHER" id="PTHR30535">
    <property type="entry name" value="VITAMIN B12-BINDING PROTEIN"/>
    <property type="match status" value="1"/>
</dbReference>
<reference evidence="4 5" key="1">
    <citation type="journal article" date="2011" name="Stand. Genomic Sci.">
        <title>Complete genome sequence of Desulfobulbus propionicus type strain (1pr3).</title>
        <authorList>
            <person name="Pagani I."/>
            <person name="Lapidus A."/>
            <person name="Nolan M."/>
            <person name="Lucas S."/>
            <person name="Hammon N."/>
            <person name="Deshpande S."/>
            <person name="Cheng J.F."/>
            <person name="Chertkov O."/>
            <person name="Davenport K."/>
            <person name="Tapia R."/>
            <person name="Han C."/>
            <person name="Goodwin L."/>
            <person name="Pitluck S."/>
            <person name="Liolios K."/>
            <person name="Mavromatis K."/>
            <person name="Ivanova N."/>
            <person name="Mikhailova N."/>
            <person name="Pati A."/>
            <person name="Chen A."/>
            <person name="Palaniappan K."/>
            <person name="Land M."/>
            <person name="Hauser L."/>
            <person name="Chang Y.J."/>
            <person name="Jeffries C.D."/>
            <person name="Detter J.C."/>
            <person name="Brambilla E."/>
            <person name="Kannan K.P."/>
            <person name="Djao O.D."/>
            <person name="Rohde M."/>
            <person name="Pukall R."/>
            <person name="Spring S."/>
            <person name="Goker M."/>
            <person name="Sikorski J."/>
            <person name="Woyke T."/>
            <person name="Bristow J."/>
            <person name="Eisen J.A."/>
            <person name="Markowitz V."/>
            <person name="Hugenholtz P."/>
            <person name="Kyrpides N.C."/>
            <person name="Klenk H.P."/>
        </authorList>
    </citation>
    <scope>NUCLEOTIDE SEQUENCE [LARGE SCALE GENOMIC DNA]</scope>
    <source>
        <strain evidence="5">ATCC 33891 / DSM 2032 / 1pr3</strain>
    </source>
</reference>